<dbReference type="EMBL" id="FRCZ01000007">
    <property type="protein sequence ID" value="SHN30779.1"/>
    <property type="molecule type" value="Genomic_DNA"/>
</dbReference>
<evidence type="ECO:0000259" key="4">
    <source>
        <dbReference type="Pfam" id="PF21302"/>
    </source>
</evidence>
<protein>
    <submittedName>
        <fullName evidence="5">23S rRNA m(1)G-748 methyltransferase</fullName>
    </submittedName>
</protein>
<dbReference type="InterPro" id="IPR025714">
    <property type="entry name" value="Methyltranfer_dom"/>
</dbReference>
<feature type="binding site" evidence="1">
    <location>
        <position position="20"/>
    </location>
    <ligand>
        <name>Zn(2+)</name>
        <dbReference type="ChEBI" id="CHEBI:29105"/>
    </ligand>
</feature>
<reference evidence="5 6" key="1">
    <citation type="submission" date="2016-11" db="EMBL/GenBank/DDBJ databases">
        <authorList>
            <person name="Jaros S."/>
            <person name="Januszkiewicz K."/>
            <person name="Wedrychowicz H."/>
        </authorList>
    </citation>
    <scope>NUCLEOTIDE SEQUENCE [LARGE SCALE GENOMIC DNA]</scope>
    <source>
        <strain evidence="5 6">CGMCC 1.10681</strain>
    </source>
</reference>
<keyword evidence="5" id="KW-0808">Transferase</keyword>
<keyword evidence="6" id="KW-1185">Reference proteome</keyword>
<dbReference type="InterPro" id="IPR016718">
    <property type="entry name" value="rRNA_m1G-MeTrfase_A_prd"/>
</dbReference>
<dbReference type="Gene3D" id="3.40.50.150">
    <property type="entry name" value="Vaccinia Virus protein VP39"/>
    <property type="match status" value="1"/>
</dbReference>
<keyword evidence="5" id="KW-0489">Methyltransferase</keyword>
<organism evidence="5 6">
    <name type="scientific">Gracilibacillus kekensis</name>
    <dbReference type="NCBI Taxonomy" id="1027249"/>
    <lineage>
        <taxon>Bacteria</taxon>
        <taxon>Bacillati</taxon>
        <taxon>Bacillota</taxon>
        <taxon>Bacilli</taxon>
        <taxon>Bacillales</taxon>
        <taxon>Bacillaceae</taxon>
        <taxon>Gracilibacillus</taxon>
    </lineage>
</organism>
<accession>A0A1M7QI78</accession>
<dbReference type="InterPro" id="IPR048647">
    <property type="entry name" value="RlmA_N"/>
</dbReference>
<feature type="binding site" evidence="2">
    <location>
        <position position="194"/>
    </location>
    <ligand>
        <name>S-adenosyl-L-methionine</name>
        <dbReference type="ChEBI" id="CHEBI:59789"/>
    </ligand>
</feature>
<feature type="domain" description="Methyltransferase" evidence="3">
    <location>
        <begin position="96"/>
        <end position="231"/>
    </location>
</feature>
<dbReference type="Pfam" id="PF13847">
    <property type="entry name" value="Methyltransf_31"/>
    <property type="match status" value="1"/>
</dbReference>
<feature type="binding site" evidence="2">
    <location>
        <begin position="106"/>
        <end position="107"/>
    </location>
    <ligand>
        <name>S-adenosyl-L-methionine</name>
        <dbReference type="ChEBI" id="CHEBI:59789"/>
    </ligand>
</feature>
<keyword evidence="1" id="KW-0479">Metal-binding</keyword>
<dbReference type="OrthoDB" id="5522265at2"/>
<dbReference type="RefSeq" id="WP_073202842.1">
    <property type="nucleotide sequence ID" value="NZ_FRCZ01000007.1"/>
</dbReference>
<dbReference type="CDD" id="cd02440">
    <property type="entry name" value="AdoMet_MTases"/>
    <property type="match status" value="1"/>
</dbReference>
<dbReference type="PANTHER" id="PTHR43460:SF1">
    <property type="entry name" value="METHYLTRANSFERASE TYPE 11 DOMAIN-CONTAINING PROTEIN"/>
    <property type="match status" value="1"/>
</dbReference>
<keyword evidence="1" id="KW-0862">Zinc</keyword>
<dbReference type="SUPFAM" id="SSF53335">
    <property type="entry name" value="S-adenosyl-L-methionine-dependent methyltransferases"/>
    <property type="match status" value="1"/>
</dbReference>
<name>A0A1M7QI78_9BACI</name>
<evidence type="ECO:0000256" key="2">
    <source>
        <dbReference type="PIRSR" id="PIRSR018249-2"/>
    </source>
</evidence>
<evidence type="ECO:0000313" key="6">
    <source>
        <dbReference type="Proteomes" id="UP000184184"/>
    </source>
</evidence>
<feature type="binding site" evidence="1">
    <location>
        <position position="23"/>
    </location>
    <ligand>
        <name>Zn(2+)</name>
        <dbReference type="ChEBI" id="CHEBI:29105"/>
    </ligand>
</feature>
<dbReference type="InterPro" id="IPR052939">
    <property type="entry name" value="23S_rRNA_MeTrnsfrase_RlmA"/>
</dbReference>
<proteinExistence type="predicted"/>
<dbReference type="GO" id="GO:0032259">
    <property type="term" value="P:methylation"/>
    <property type="evidence" value="ECO:0007669"/>
    <property type="project" value="UniProtKB-KW"/>
</dbReference>
<gene>
    <name evidence="5" type="ORF">SAMN05216179_3206</name>
</gene>
<dbReference type="GO" id="GO:0008168">
    <property type="term" value="F:methyltransferase activity"/>
    <property type="evidence" value="ECO:0007669"/>
    <property type="project" value="UniProtKB-KW"/>
</dbReference>
<evidence type="ECO:0000313" key="5">
    <source>
        <dbReference type="EMBL" id="SHN30779.1"/>
    </source>
</evidence>
<dbReference type="Pfam" id="PF21302">
    <property type="entry name" value="Zn_ribbon_RlmA"/>
    <property type="match status" value="1"/>
</dbReference>
<sequence>MKKIEKAAKLMAEQASLFWCPICQKNIHLEGTAVACNDGHQFDFAKKGYVNFYGKPSPLDYDRSLFEARYEVIQRGMYDQLHDKITEWLKQQFSGKLKILDVGCGEGSHLKKILDGMGSQALGIGIDIAKDGIITAAKYHDNVLWTVADLAKSPFQMNRFDIILNILSPANYLEFSRIVSPGGAVIKVIPNKNYLIEMRDQLTDKVESYSNQETIEHFNKHFSTVTMETINYQWKVPQSLQGQLWHMTPLTWGKKQQEEFSAITIDLTLLIGQNV</sequence>
<dbReference type="PIRSF" id="PIRSF018249">
    <property type="entry name" value="MyrA_prd"/>
    <property type="match status" value="1"/>
</dbReference>
<dbReference type="AlphaFoldDB" id="A0A1M7QI78"/>
<evidence type="ECO:0000256" key="1">
    <source>
        <dbReference type="PIRSR" id="PIRSR018249-1"/>
    </source>
</evidence>
<feature type="binding site" evidence="1">
    <location>
        <position position="36"/>
    </location>
    <ligand>
        <name>Zn(2+)</name>
        <dbReference type="ChEBI" id="CHEBI:29105"/>
    </ligand>
</feature>
<feature type="binding site" evidence="2">
    <location>
        <position position="78"/>
    </location>
    <ligand>
        <name>S-adenosyl-L-methionine</name>
        <dbReference type="ChEBI" id="CHEBI:59789"/>
    </ligand>
</feature>
<dbReference type="InterPro" id="IPR029063">
    <property type="entry name" value="SAM-dependent_MTases_sf"/>
</dbReference>
<dbReference type="GO" id="GO:0046872">
    <property type="term" value="F:metal ion binding"/>
    <property type="evidence" value="ECO:0007669"/>
    <property type="project" value="UniProtKB-KW"/>
</dbReference>
<feature type="domain" description="23S rRNA (guanine(745)-N(1))-methyltransferase N-terminal" evidence="4">
    <location>
        <begin position="18"/>
        <end position="51"/>
    </location>
</feature>
<keyword evidence="2" id="KW-0949">S-adenosyl-L-methionine</keyword>
<evidence type="ECO:0000259" key="3">
    <source>
        <dbReference type="Pfam" id="PF13847"/>
    </source>
</evidence>
<dbReference type="STRING" id="1027249.SAMN05216179_3206"/>
<feature type="binding site" evidence="1">
    <location>
        <position position="40"/>
    </location>
    <ligand>
        <name>Zn(2+)</name>
        <dbReference type="ChEBI" id="CHEBI:29105"/>
    </ligand>
</feature>
<dbReference type="PANTHER" id="PTHR43460">
    <property type="entry name" value="METHYLTRANSFERASE"/>
    <property type="match status" value="1"/>
</dbReference>
<dbReference type="Proteomes" id="UP000184184">
    <property type="component" value="Unassembled WGS sequence"/>
</dbReference>